<evidence type="ECO:0000256" key="3">
    <source>
        <dbReference type="SAM" id="MobiDB-lite"/>
    </source>
</evidence>
<dbReference type="Proteomes" id="UP000014254">
    <property type="component" value="Unassembled WGS sequence"/>
</dbReference>
<keyword evidence="1" id="KW-0880">Kelch repeat</keyword>
<keyword evidence="5" id="KW-0732">Signal</keyword>
<keyword evidence="4" id="KW-0812">Transmembrane</keyword>
<feature type="signal peptide" evidence="5">
    <location>
        <begin position="1"/>
        <end position="18"/>
    </location>
</feature>
<sequence length="707" mass="77251">MKTPIVLSLLMAIYTVNAVPGAVPVPGKPVYIPQSNAIYVFSFSKNTQSDNKLSVIDLKQSFNTLQPPVTDISSQITNDQCPVMHFATALPSADGVSVNIFGAGSNVNGVYESTMTICQYNTQSNSWKQIISPVNAPLARRNAAYEFTHTNLTFIFGGSSEAITGLSASSSYYPNYWHQDVPIYDSKGEQWINTGLTYASGPTRANATITQISDTNGQLVVIGGSLINNSSSMDMVTNFPLANMTDIVVLDPRTSRWSNIGAGGNAIPTARKHHTTTLHPDGHTLIVIGGEYFNDSGAYLLNDVWTLDTRDMNSYTWSQPPIQGVGLYRSNHTSILIGDQIWVIAGTNASAKAVDIQLLNVTDWTWSYQAVSSYTSSPSNDKFQSIGGIKGLVGIIVGVVGAFLLALLCVGVWWCRRKRVKPFSKDGKGSNNTSLPIPYADDQDMGPYDENHSQQMQYNNVNNSNHRPSQDITAVLANSKITSHPSLSTTTSHNNIAADWSNQQQTLINHPPNISTAGNNYFNGPQYGSNNAIPLTPTMISPIDRSQPQYYDNNYFTDSNNNIYREHNYGPGYVSAASNAAVHQSVDNSHHRQSFSYWDAPPPPPQFSSDTNNNMYQHMDNHHNFMLTPMGRADESGRPISPPSRTQLQKPNEVDAILLTSPDASATVYTTSTAEDDHTATPGNFSGSDDPLVQNHLHSTNKNQSMM</sequence>
<keyword evidence="4" id="KW-1133">Transmembrane helix</keyword>
<feature type="region of interest" description="Disordered" evidence="3">
    <location>
        <begin position="632"/>
        <end position="652"/>
    </location>
</feature>
<evidence type="ECO:0008006" key="8">
    <source>
        <dbReference type="Google" id="ProtNLM"/>
    </source>
</evidence>
<dbReference type="STRING" id="1220926.S2J9M8"/>
<keyword evidence="4" id="KW-0472">Membrane</keyword>
<dbReference type="Pfam" id="PF24681">
    <property type="entry name" value="Kelch_KLHDC2_KLHL20_DRC7"/>
    <property type="match status" value="1"/>
</dbReference>
<evidence type="ECO:0000256" key="5">
    <source>
        <dbReference type="SAM" id="SignalP"/>
    </source>
</evidence>
<feature type="region of interest" description="Disordered" evidence="3">
    <location>
        <begin position="425"/>
        <end position="453"/>
    </location>
</feature>
<feature type="region of interest" description="Disordered" evidence="3">
    <location>
        <begin position="672"/>
        <end position="692"/>
    </location>
</feature>
<gene>
    <name evidence="6" type="ORF">HMPREF1544_06376</name>
</gene>
<organism evidence="6 7">
    <name type="scientific">Mucor circinelloides f. circinelloides (strain 1006PhL)</name>
    <name type="common">Mucormycosis agent</name>
    <name type="synonym">Calyptromyces circinelloides</name>
    <dbReference type="NCBI Taxonomy" id="1220926"/>
    <lineage>
        <taxon>Eukaryota</taxon>
        <taxon>Fungi</taxon>
        <taxon>Fungi incertae sedis</taxon>
        <taxon>Mucoromycota</taxon>
        <taxon>Mucoromycotina</taxon>
        <taxon>Mucoromycetes</taxon>
        <taxon>Mucorales</taxon>
        <taxon>Mucorineae</taxon>
        <taxon>Mucoraceae</taxon>
        <taxon>Mucor</taxon>
    </lineage>
</organism>
<dbReference type="EMBL" id="KE123980">
    <property type="protein sequence ID" value="EPB86851.1"/>
    <property type="molecule type" value="Genomic_DNA"/>
</dbReference>
<evidence type="ECO:0000256" key="2">
    <source>
        <dbReference type="ARBA" id="ARBA00022737"/>
    </source>
</evidence>
<dbReference type="InterPro" id="IPR015915">
    <property type="entry name" value="Kelch-typ_b-propeller"/>
</dbReference>
<proteinExistence type="predicted"/>
<name>S2J9M8_MUCC1</name>
<dbReference type="PANTHER" id="PTHR46093:SF3">
    <property type="entry name" value="ACYL-COA-BINDING DOMAIN-CONTAINING PROTEIN 4"/>
    <property type="match status" value="1"/>
</dbReference>
<feature type="chain" id="PRO_5004497182" description="Galactose oxidase" evidence="5">
    <location>
        <begin position="19"/>
        <end position="707"/>
    </location>
</feature>
<dbReference type="VEuPathDB" id="FungiDB:HMPREF1544_06376"/>
<feature type="transmembrane region" description="Helical" evidence="4">
    <location>
        <begin position="392"/>
        <end position="415"/>
    </location>
</feature>
<dbReference type="PANTHER" id="PTHR46093">
    <property type="entry name" value="ACYL-COA-BINDING DOMAIN-CONTAINING PROTEIN 5"/>
    <property type="match status" value="1"/>
</dbReference>
<dbReference type="InParanoid" id="S2J9M8"/>
<evidence type="ECO:0000256" key="1">
    <source>
        <dbReference type="ARBA" id="ARBA00022441"/>
    </source>
</evidence>
<dbReference type="AlphaFoldDB" id="S2J9M8"/>
<dbReference type="Gene3D" id="2.120.10.80">
    <property type="entry name" value="Kelch-type beta propeller"/>
    <property type="match status" value="1"/>
</dbReference>
<keyword evidence="2" id="KW-0677">Repeat</keyword>
<keyword evidence="7" id="KW-1185">Reference proteome</keyword>
<accession>S2J9M8</accession>
<dbReference type="OrthoDB" id="432528at2759"/>
<evidence type="ECO:0000313" key="6">
    <source>
        <dbReference type="EMBL" id="EPB86851.1"/>
    </source>
</evidence>
<evidence type="ECO:0000313" key="7">
    <source>
        <dbReference type="Proteomes" id="UP000014254"/>
    </source>
</evidence>
<protein>
    <recommendedName>
        <fullName evidence="8">Galactose oxidase</fullName>
    </recommendedName>
</protein>
<reference evidence="7" key="1">
    <citation type="submission" date="2013-05" db="EMBL/GenBank/DDBJ databases">
        <title>The Genome sequence of Mucor circinelloides f. circinelloides 1006PhL.</title>
        <authorList>
            <consortium name="The Broad Institute Genomics Platform"/>
            <person name="Cuomo C."/>
            <person name="Earl A."/>
            <person name="Findley K."/>
            <person name="Lee S.C."/>
            <person name="Walker B."/>
            <person name="Young S."/>
            <person name="Zeng Q."/>
            <person name="Gargeya S."/>
            <person name="Fitzgerald M."/>
            <person name="Haas B."/>
            <person name="Abouelleil A."/>
            <person name="Allen A.W."/>
            <person name="Alvarado L."/>
            <person name="Arachchi H.M."/>
            <person name="Berlin A.M."/>
            <person name="Chapman S.B."/>
            <person name="Gainer-Dewar J."/>
            <person name="Goldberg J."/>
            <person name="Griggs A."/>
            <person name="Gujja S."/>
            <person name="Hansen M."/>
            <person name="Howarth C."/>
            <person name="Imamovic A."/>
            <person name="Ireland A."/>
            <person name="Larimer J."/>
            <person name="McCowan C."/>
            <person name="Murphy C."/>
            <person name="Pearson M."/>
            <person name="Poon T.W."/>
            <person name="Priest M."/>
            <person name="Roberts A."/>
            <person name="Saif S."/>
            <person name="Shea T."/>
            <person name="Sisk P."/>
            <person name="Sykes S."/>
            <person name="Wortman J."/>
            <person name="Nusbaum C."/>
            <person name="Birren B."/>
        </authorList>
    </citation>
    <scope>NUCLEOTIDE SEQUENCE [LARGE SCALE GENOMIC DNA]</scope>
    <source>
        <strain evidence="7">1006PhL</strain>
    </source>
</reference>
<dbReference type="OMA" id="NFPLANM"/>
<evidence type="ECO:0000256" key="4">
    <source>
        <dbReference type="SAM" id="Phobius"/>
    </source>
</evidence>
<dbReference type="SUPFAM" id="SSF117281">
    <property type="entry name" value="Kelch motif"/>
    <property type="match status" value="1"/>
</dbReference>